<reference evidence="1 2" key="2">
    <citation type="submission" date="2016-03" db="EMBL/GenBank/DDBJ databases">
        <title>New uncultured bacterium of the family Gallionellaceae from acid mine drainage: description and reconstruction of genome based on metagenomic analysis of microbial community.</title>
        <authorList>
            <person name="Kadnikov V."/>
            <person name="Ivasenko D."/>
            <person name="Beletsky A."/>
            <person name="Mardanov A."/>
            <person name="Danilova E."/>
            <person name="Pimenov N."/>
            <person name="Karnachuk O."/>
            <person name="Ravin N."/>
        </authorList>
    </citation>
    <scope>NUCLEOTIDE SEQUENCE [LARGE SCALE GENOMIC DNA]</scope>
    <source>
        <strain evidence="1">ShG14-8</strain>
    </source>
</reference>
<dbReference type="Gene3D" id="3.40.1350.10">
    <property type="match status" value="1"/>
</dbReference>
<dbReference type="PATRIC" id="fig|1796491.3.peg.644"/>
<dbReference type="InterPro" id="IPR011856">
    <property type="entry name" value="tRNA_endonuc-like_dom_sf"/>
</dbReference>
<sequence length="286" mass="32409">MKHIPLKTISIKHHPQLNEKWVQEIIAADPSILGLGELVLIDKERIQPSGGRLDLLFKEIDGVTRYETELQLGATDETHIIRTIEYWDIERRRYPQHEHVGVLIAENVTARFLNVISLFNGFIPLIALQMTAIDTGDGIGLHFTKVVDALRLGLVDEDEGALEPADRAYWENRGTAKTVKISDEILELCKVFDPSLELKYNKPYIGFTRGGIAFNFATCNPRKSAMNLTVKLPRDEGIDAKLEQSGLDLLEYARWGAYRIKLEPQDIAKHKPLLEELLKAAYENRG</sequence>
<name>A0A139BWC8_9PROT</name>
<dbReference type="AlphaFoldDB" id="A0A139BWC8"/>
<organism evidence="1 2">
    <name type="scientific">Candidatus Gallionella acididurans</name>
    <dbReference type="NCBI Taxonomy" id="1796491"/>
    <lineage>
        <taxon>Bacteria</taxon>
        <taxon>Pseudomonadati</taxon>
        <taxon>Pseudomonadota</taxon>
        <taxon>Betaproteobacteria</taxon>
        <taxon>Nitrosomonadales</taxon>
        <taxon>Gallionellaceae</taxon>
        <taxon>Gallionella</taxon>
    </lineage>
</organism>
<dbReference type="EMBL" id="LSLI01000008">
    <property type="protein sequence ID" value="KXS33290.1"/>
    <property type="molecule type" value="Genomic_DNA"/>
</dbReference>
<dbReference type="GO" id="GO:0003676">
    <property type="term" value="F:nucleic acid binding"/>
    <property type="evidence" value="ECO:0007669"/>
    <property type="project" value="InterPro"/>
</dbReference>
<accession>A0A139BWC8</accession>
<evidence type="ECO:0008006" key="3">
    <source>
        <dbReference type="Google" id="ProtNLM"/>
    </source>
</evidence>
<proteinExistence type="predicted"/>
<evidence type="ECO:0000313" key="2">
    <source>
        <dbReference type="Proteomes" id="UP000070578"/>
    </source>
</evidence>
<evidence type="ECO:0000313" key="1">
    <source>
        <dbReference type="EMBL" id="KXS33290.1"/>
    </source>
</evidence>
<dbReference type="Proteomes" id="UP000070578">
    <property type="component" value="Unassembled WGS sequence"/>
</dbReference>
<comment type="caution">
    <text evidence="1">The sequence shown here is derived from an EMBL/GenBank/DDBJ whole genome shotgun (WGS) entry which is preliminary data.</text>
</comment>
<reference evidence="1 2" key="1">
    <citation type="submission" date="2016-02" db="EMBL/GenBank/DDBJ databases">
        <authorList>
            <person name="Wen L."/>
            <person name="He K."/>
            <person name="Yang H."/>
        </authorList>
    </citation>
    <scope>NUCLEOTIDE SEQUENCE [LARGE SCALE GENOMIC DNA]</scope>
    <source>
        <strain evidence="1">ShG14-8</strain>
    </source>
</reference>
<protein>
    <recommendedName>
        <fullName evidence="3">DUF5655 domain-containing protein</fullName>
    </recommendedName>
</protein>
<gene>
    <name evidence="1" type="ORF">AWT59_0593</name>
</gene>